<reference evidence="3" key="1">
    <citation type="submission" date="2019-05" db="EMBL/GenBank/DDBJ databases">
        <title>Complete Genome Sequence of Serratia marcescens Myophage Moabite.</title>
        <authorList>
            <person name="Price L."/>
            <person name="Rohren M."/>
            <person name="Newkirk H."/>
            <person name="Liu M."/>
            <person name="Ramsey J."/>
        </authorList>
    </citation>
    <scope>NUCLEOTIDE SEQUENCE [LARGE SCALE GENOMIC DNA]</scope>
</reference>
<protein>
    <submittedName>
        <fullName evidence="2">Tail fiber protein</fullName>
    </submittedName>
</protein>
<name>A0A4Y5TPC5_9CAUD</name>
<evidence type="ECO:0000313" key="3">
    <source>
        <dbReference type="Proteomes" id="UP000319063"/>
    </source>
</evidence>
<feature type="region of interest" description="Disordered" evidence="1">
    <location>
        <begin position="1"/>
        <end position="21"/>
    </location>
</feature>
<gene>
    <name evidence="2" type="ORF">CPT_Moabite_194</name>
</gene>
<evidence type="ECO:0000313" key="2">
    <source>
        <dbReference type="EMBL" id="QDB71224.1"/>
    </source>
</evidence>
<dbReference type="Proteomes" id="UP000319063">
    <property type="component" value="Segment"/>
</dbReference>
<organism evidence="2 3">
    <name type="scientific">Serratia phage Moabite</name>
    <dbReference type="NCBI Taxonomy" id="2587814"/>
    <lineage>
        <taxon>Viruses</taxon>
        <taxon>Duplodnaviria</taxon>
        <taxon>Heunggongvirae</taxon>
        <taxon>Uroviricota</taxon>
        <taxon>Caudoviricetes</taxon>
        <taxon>Chimalliviridae</taxon>
        <taxon>Moabitevirus</taxon>
        <taxon>Moabitevirus moabite</taxon>
    </lineage>
</organism>
<proteinExistence type="predicted"/>
<evidence type="ECO:0000256" key="1">
    <source>
        <dbReference type="SAM" id="MobiDB-lite"/>
    </source>
</evidence>
<keyword evidence="3" id="KW-1185">Reference proteome</keyword>
<accession>A0A4Y5TPC5</accession>
<sequence length="691" mass="74746">MADKSPVKISQLPEPTGTGINDSDIFAASRITGADKLETQRITVSELRKLMDYGNAFSDLNAAIAATVKDQQFYVFVDDSKEFVYRYVNMGGIASPVLSADGTPVKEPTKNLLRNLGDIKSQDGFGLVGAVTSFDALRKLTPRAAGWRVYLAGYYEGTTLGSGFFVSKSGVATDDQGVIAVVNGSYYWERVLETNESIPMDYYGIRPGDDISDKLNFAVIAAKVRNIVDISLPGTPFDKPFILSKKVDIDLTDGKVIFIKGACNKIGTIIQHRFDGTAFYFHRNHVSSKNFWNTGGIENVTITCHTDYQQTATAAAIQISDTWGFIVNRVRILNFKAGNGIVVKNETAWTEGTKITDVDIRATQNGVLFTRDVTNDKNTNSFFGTYFNQYSFQAGTGKAGTSAIRVGDAATDAANKTCVLYGSEIQFRYWAEGGGANFGLMVSSSGQVTSGNTLIIPDGVGLSANDTITATPLKCIAVRGNGTYLNNTTIEPYQGRMNCFKVKDINFALEALLSFEKGVGVNSTLFKGRPVIDPKGLRFYTYQEFTGDEIKDGFSVGMTNLPVGTRLRVVLRYSTTDNDDNSRISSYIVSVGGAGMFTTVAPENIAILNNVTTTKSAVSGTDVVTDVGINDGRSRLNDWVDTATSPRVVNGNATQTNKDGYGTNARNFRIVVPANPAATATLKLGVEVEFI</sequence>
<dbReference type="EMBL" id="MK994515">
    <property type="protein sequence ID" value="QDB71224.1"/>
    <property type="molecule type" value="Genomic_DNA"/>
</dbReference>